<feature type="signal peptide" evidence="5">
    <location>
        <begin position="1"/>
        <end position="20"/>
    </location>
</feature>
<dbReference type="GO" id="GO:0030246">
    <property type="term" value="F:carbohydrate binding"/>
    <property type="evidence" value="ECO:0007669"/>
    <property type="project" value="UniProtKB-ARBA"/>
</dbReference>
<comment type="similarity">
    <text evidence="2">Belongs to the bacterial solute-binding protein 2 family.</text>
</comment>
<keyword evidence="8" id="KW-1185">Reference proteome</keyword>
<proteinExistence type="inferred from homology"/>
<dbReference type="InterPro" id="IPR028082">
    <property type="entry name" value="Peripla_BP_I"/>
</dbReference>
<evidence type="ECO:0000313" key="8">
    <source>
        <dbReference type="Proteomes" id="UP000644756"/>
    </source>
</evidence>
<evidence type="ECO:0000256" key="2">
    <source>
        <dbReference type="ARBA" id="ARBA00007639"/>
    </source>
</evidence>
<dbReference type="SUPFAM" id="SSF53822">
    <property type="entry name" value="Periplasmic binding protein-like I"/>
    <property type="match status" value="1"/>
</dbReference>
<reference evidence="7" key="2">
    <citation type="submission" date="2020-09" db="EMBL/GenBank/DDBJ databases">
        <authorList>
            <person name="Sun Q."/>
            <person name="Zhou Y."/>
        </authorList>
    </citation>
    <scope>NUCLEOTIDE SEQUENCE</scope>
    <source>
        <strain evidence="7">CGMCC 1.12987</strain>
    </source>
</reference>
<keyword evidence="3 5" id="KW-0732">Signal</keyword>
<feature type="region of interest" description="Disordered" evidence="4">
    <location>
        <begin position="28"/>
        <end position="65"/>
    </location>
</feature>
<name>A0A917G2U9_9BACL</name>
<evidence type="ECO:0000256" key="4">
    <source>
        <dbReference type="SAM" id="MobiDB-lite"/>
    </source>
</evidence>
<dbReference type="EMBL" id="BMGR01000015">
    <property type="protein sequence ID" value="GGG19032.1"/>
    <property type="molecule type" value="Genomic_DNA"/>
</dbReference>
<dbReference type="AlphaFoldDB" id="A0A917G2U9"/>
<accession>A0A917G2U9</accession>
<gene>
    <name evidence="7" type="ORF">GCM10010916_39830</name>
</gene>
<feature type="compositionally biased region" description="Low complexity" evidence="4">
    <location>
        <begin position="28"/>
        <end position="56"/>
    </location>
</feature>
<organism evidence="7 8">
    <name type="scientific">Paenibacillus abyssi</name>
    <dbReference type="NCBI Taxonomy" id="1340531"/>
    <lineage>
        <taxon>Bacteria</taxon>
        <taxon>Bacillati</taxon>
        <taxon>Bacillota</taxon>
        <taxon>Bacilli</taxon>
        <taxon>Bacillales</taxon>
        <taxon>Paenibacillaceae</taxon>
        <taxon>Paenibacillus</taxon>
    </lineage>
</organism>
<dbReference type="GO" id="GO:0030313">
    <property type="term" value="C:cell envelope"/>
    <property type="evidence" value="ECO:0007669"/>
    <property type="project" value="UniProtKB-SubCell"/>
</dbReference>
<dbReference type="PROSITE" id="PS51257">
    <property type="entry name" value="PROKAR_LIPOPROTEIN"/>
    <property type="match status" value="1"/>
</dbReference>
<feature type="domain" description="Periplasmic binding protein" evidence="6">
    <location>
        <begin position="110"/>
        <end position="364"/>
    </location>
</feature>
<evidence type="ECO:0000259" key="6">
    <source>
        <dbReference type="Pfam" id="PF13407"/>
    </source>
</evidence>
<sequence>MKKLFSGFFLVILMFSIVLAGCGSTNESNSNGNASAGASENNASAGTNNAGENTAEPAGNAEGSITVNMNLPDKEILSKGPDGESAVSAKTLELTAEDVAKIKEGNYKAAIALHYAGNDWSTAQVKGLRDTFAKMGIQVIATTDANFKAETQVANIETIMAQQPDIIVSIPVDPVSTADAFKKAAAQGVKLVFMDNKPSGMVHGEEYVSVVSADNYGNGVEAAHILAKAIGEEGDIGVIFHDADFFVTKQRTEAFEKTITEEYPNIKIVDRGGIAGPNDGEKVGSAMLTKNPNLKGLFVVWDTPAEGALAAARAAGREDLAITTIDLGSNVALNIAQGGMIKGLGAQLPYDQGVSEAILAGYALLGKETPSYVAVPALQVTQENILESWKTVYSADAPKVVQDAAKK</sequence>
<dbReference type="Pfam" id="PF13407">
    <property type="entry name" value="Peripla_BP_4"/>
    <property type="match status" value="1"/>
</dbReference>
<evidence type="ECO:0000256" key="1">
    <source>
        <dbReference type="ARBA" id="ARBA00004196"/>
    </source>
</evidence>
<reference evidence="7" key="1">
    <citation type="journal article" date="2014" name="Int. J. Syst. Evol. Microbiol.">
        <title>Complete genome sequence of Corynebacterium casei LMG S-19264T (=DSM 44701T), isolated from a smear-ripened cheese.</title>
        <authorList>
            <consortium name="US DOE Joint Genome Institute (JGI-PGF)"/>
            <person name="Walter F."/>
            <person name="Albersmeier A."/>
            <person name="Kalinowski J."/>
            <person name="Ruckert C."/>
        </authorList>
    </citation>
    <scope>NUCLEOTIDE SEQUENCE</scope>
    <source>
        <strain evidence="7">CGMCC 1.12987</strain>
    </source>
</reference>
<dbReference type="Proteomes" id="UP000644756">
    <property type="component" value="Unassembled WGS sequence"/>
</dbReference>
<evidence type="ECO:0000313" key="7">
    <source>
        <dbReference type="EMBL" id="GGG19032.1"/>
    </source>
</evidence>
<dbReference type="CDD" id="cd06316">
    <property type="entry name" value="PBP1_ABC_sugar_binding-like"/>
    <property type="match status" value="1"/>
</dbReference>
<protein>
    <submittedName>
        <fullName evidence="7">Sugar ABC transporter substrate-binding protein</fullName>
    </submittedName>
</protein>
<dbReference type="PANTHER" id="PTHR46847:SF1">
    <property type="entry name" value="D-ALLOSE-BINDING PERIPLASMIC PROTEIN-RELATED"/>
    <property type="match status" value="1"/>
</dbReference>
<feature type="chain" id="PRO_5039532236" evidence="5">
    <location>
        <begin position="21"/>
        <end position="407"/>
    </location>
</feature>
<dbReference type="InterPro" id="IPR025997">
    <property type="entry name" value="SBP_2_dom"/>
</dbReference>
<dbReference type="PANTHER" id="PTHR46847">
    <property type="entry name" value="D-ALLOSE-BINDING PERIPLASMIC PROTEIN-RELATED"/>
    <property type="match status" value="1"/>
</dbReference>
<comment type="caution">
    <text evidence="7">The sequence shown here is derived from an EMBL/GenBank/DDBJ whole genome shotgun (WGS) entry which is preliminary data.</text>
</comment>
<dbReference type="Gene3D" id="3.40.50.2300">
    <property type="match status" value="2"/>
</dbReference>
<comment type="subcellular location">
    <subcellularLocation>
        <location evidence="1">Cell envelope</location>
    </subcellularLocation>
</comment>
<dbReference type="RefSeq" id="WP_188532826.1">
    <property type="nucleotide sequence ID" value="NZ_BMGR01000015.1"/>
</dbReference>
<evidence type="ECO:0000256" key="5">
    <source>
        <dbReference type="SAM" id="SignalP"/>
    </source>
</evidence>
<evidence type="ECO:0000256" key="3">
    <source>
        <dbReference type="ARBA" id="ARBA00022729"/>
    </source>
</evidence>